<proteinExistence type="predicted"/>
<reference evidence="1" key="1">
    <citation type="submission" date="2023-04" db="EMBL/GenBank/DDBJ databases">
        <title>Ambrosiozyma monospora NBRC 10751.</title>
        <authorList>
            <person name="Ichikawa N."/>
            <person name="Sato H."/>
            <person name="Tonouchi N."/>
        </authorList>
    </citation>
    <scope>NUCLEOTIDE SEQUENCE</scope>
    <source>
        <strain evidence="1">NBRC 10751</strain>
    </source>
</reference>
<protein>
    <submittedName>
        <fullName evidence="1">Unnamed protein product</fullName>
    </submittedName>
</protein>
<evidence type="ECO:0000313" key="2">
    <source>
        <dbReference type="Proteomes" id="UP001165064"/>
    </source>
</evidence>
<keyword evidence="2" id="KW-1185">Reference proteome</keyword>
<dbReference type="EMBL" id="BSXS01014013">
    <property type="protein sequence ID" value="GMF04763.1"/>
    <property type="molecule type" value="Genomic_DNA"/>
</dbReference>
<accession>A0ACB5U9F9</accession>
<gene>
    <name evidence="1" type="ORF">Amon02_001208600</name>
</gene>
<dbReference type="Proteomes" id="UP001165064">
    <property type="component" value="Unassembled WGS sequence"/>
</dbReference>
<name>A0ACB5U9F9_AMBMO</name>
<organism evidence="1 2">
    <name type="scientific">Ambrosiozyma monospora</name>
    <name type="common">Yeast</name>
    <name type="synonym">Endomycopsis monosporus</name>
    <dbReference type="NCBI Taxonomy" id="43982"/>
    <lineage>
        <taxon>Eukaryota</taxon>
        <taxon>Fungi</taxon>
        <taxon>Dikarya</taxon>
        <taxon>Ascomycota</taxon>
        <taxon>Saccharomycotina</taxon>
        <taxon>Pichiomycetes</taxon>
        <taxon>Pichiales</taxon>
        <taxon>Pichiaceae</taxon>
        <taxon>Ambrosiozyma</taxon>
    </lineage>
</organism>
<evidence type="ECO:0000313" key="1">
    <source>
        <dbReference type="EMBL" id="GMF04763.1"/>
    </source>
</evidence>
<sequence length="320" mass="36222">MEPRDQIIANFLGFSDKNGNNVIQMMKHAADPSNVTMNNETRSKYERLKMLSLGSWACSLAIAFVDVVVDVVVVVPVVSSEPSDTEFCDVPNGFLKTEKKLLPDPADDGGAGADVDGAVVGRIGSSSGRLTPGTRFSIDLSAAIVLYWDCDWVGFGVGYIYSGMLIDYFFQKEFPNFWIYIYFLNFHMARSLFCSVSSAKSQVSSLKSQVSRLHRLNRTSGEDLNIRTTSEIPFTRNPHPQTHPKPPKTTYNSPHRTRYKMSHGAYTYTRHSATPIPKVGPLYRYTATFLGATMWFWIFYRTKHDWKQWAALEHPWDAHH</sequence>
<comment type="caution">
    <text evidence="1">The sequence shown here is derived from an EMBL/GenBank/DDBJ whole genome shotgun (WGS) entry which is preliminary data.</text>
</comment>